<accession>A0A6J4NS44</accession>
<feature type="compositionally biased region" description="Basic and acidic residues" evidence="1">
    <location>
        <begin position="39"/>
        <end position="49"/>
    </location>
</feature>
<feature type="compositionally biased region" description="Basic residues" evidence="1">
    <location>
        <begin position="1"/>
        <end position="24"/>
    </location>
</feature>
<dbReference type="EMBL" id="CADCUX010000085">
    <property type="protein sequence ID" value="CAA9390165.1"/>
    <property type="molecule type" value="Genomic_DNA"/>
</dbReference>
<evidence type="ECO:0000313" key="2">
    <source>
        <dbReference type="EMBL" id="CAA9390165.1"/>
    </source>
</evidence>
<feature type="compositionally biased region" description="Basic and acidic residues" evidence="1">
    <location>
        <begin position="81"/>
        <end position="105"/>
    </location>
</feature>
<feature type="non-terminal residue" evidence="2">
    <location>
        <position position="200"/>
    </location>
</feature>
<keyword evidence="2" id="KW-0560">Oxidoreductase</keyword>
<proteinExistence type="predicted"/>
<feature type="non-terminal residue" evidence="2">
    <location>
        <position position="1"/>
    </location>
</feature>
<reference evidence="2" key="1">
    <citation type="submission" date="2020-02" db="EMBL/GenBank/DDBJ databases">
        <authorList>
            <person name="Meier V. D."/>
        </authorList>
    </citation>
    <scope>NUCLEOTIDE SEQUENCE</scope>
    <source>
        <strain evidence="2">AVDCRST_MAG51</strain>
    </source>
</reference>
<organism evidence="2">
    <name type="scientific">uncultured Ramlibacter sp</name>
    <dbReference type="NCBI Taxonomy" id="260755"/>
    <lineage>
        <taxon>Bacteria</taxon>
        <taxon>Pseudomonadati</taxon>
        <taxon>Pseudomonadota</taxon>
        <taxon>Betaproteobacteria</taxon>
        <taxon>Burkholderiales</taxon>
        <taxon>Comamonadaceae</taxon>
        <taxon>Ramlibacter</taxon>
        <taxon>environmental samples</taxon>
    </lineage>
</organism>
<dbReference type="GO" id="GO:0004466">
    <property type="term" value="F:long-chain fatty acyl-CoA dehydrogenase activity"/>
    <property type="evidence" value="ECO:0007669"/>
    <property type="project" value="UniProtKB-EC"/>
</dbReference>
<sequence>EGLPHRQRAHRHQRLHAGLRRPRLHQGMGHGAVRAGQPHQHDLRGHEHGAVAGPAGPQGAGQPGRDAQEVRQTGGAAGGRGGREREDGRVHQPDRDAGRPDDQVHHRARLQGFPEPRRGGRRRGGLPARAGTLGVRLLLGAHGASCVARNRGRQPGSVLQSQAADRPLLLCQAVPGDGDADAHGAVGRQGAAGYRRGVGV</sequence>
<dbReference type="EC" id="1.3.8.8" evidence="2"/>
<evidence type="ECO:0000256" key="1">
    <source>
        <dbReference type="SAM" id="MobiDB-lite"/>
    </source>
</evidence>
<name>A0A6J4NS44_9BURK</name>
<protein>
    <submittedName>
        <fullName evidence="2">Long chain acyl-CoA dehydrogenase [fadN-fadA-fadE operon]</fullName>
        <ecNumber evidence="2">1.3.8.8</ecNumber>
    </submittedName>
</protein>
<feature type="region of interest" description="Disordered" evidence="1">
    <location>
        <begin position="1"/>
        <end position="127"/>
    </location>
</feature>
<gene>
    <name evidence="2" type="ORF">AVDCRST_MAG51-335</name>
</gene>
<dbReference type="AlphaFoldDB" id="A0A6J4NS44"/>